<evidence type="ECO:0000313" key="3">
    <source>
        <dbReference type="Proteomes" id="UP001230915"/>
    </source>
</evidence>
<dbReference type="PANTHER" id="PTHR19328:SF55">
    <property type="entry name" value="BLR6566 PROTEIN"/>
    <property type="match status" value="1"/>
</dbReference>
<keyword evidence="3" id="KW-1185">Reference proteome</keyword>
<name>A0ABU0ZXW7_9FLAO</name>
<dbReference type="InterPro" id="IPR054539">
    <property type="entry name" value="Beta-prop_PDH"/>
</dbReference>
<dbReference type="InterPro" id="IPR011041">
    <property type="entry name" value="Quinoprot_gluc/sorb_DH_b-prop"/>
</dbReference>
<dbReference type="EMBL" id="JAVHUL010000003">
    <property type="protein sequence ID" value="MDQ7916309.1"/>
    <property type="molecule type" value="Genomic_DNA"/>
</dbReference>
<dbReference type="SUPFAM" id="SSF50952">
    <property type="entry name" value="Soluble quinoprotein glucose dehydrogenase"/>
    <property type="match status" value="1"/>
</dbReference>
<organism evidence="2 3">
    <name type="scientific">Mesonia profundi</name>
    <dbReference type="NCBI Taxonomy" id="3070998"/>
    <lineage>
        <taxon>Bacteria</taxon>
        <taxon>Pseudomonadati</taxon>
        <taxon>Bacteroidota</taxon>
        <taxon>Flavobacteriia</taxon>
        <taxon>Flavobacteriales</taxon>
        <taxon>Flavobacteriaceae</taxon>
        <taxon>Mesonia</taxon>
    </lineage>
</organism>
<gene>
    <name evidence="2" type="ORF">RBU60_01880</name>
</gene>
<protein>
    <submittedName>
        <fullName evidence="2">Sorbosone dehydrogenase family protein</fullName>
    </submittedName>
</protein>
<dbReference type="PANTHER" id="PTHR19328">
    <property type="entry name" value="HEDGEHOG-INTERACTING PROTEIN"/>
    <property type="match status" value="1"/>
</dbReference>
<dbReference type="RefSeq" id="WP_308862928.1">
    <property type="nucleotide sequence ID" value="NZ_JAVHUL010000003.1"/>
</dbReference>
<dbReference type="InterPro" id="IPR011042">
    <property type="entry name" value="6-blade_b-propeller_TolB-like"/>
</dbReference>
<feature type="domain" description="Pyrroloquinoline quinone-dependent pyranose dehydrogenase beta-propeller" evidence="1">
    <location>
        <begin position="77"/>
        <end position="274"/>
    </location>
</feature>
<proteinExistence type="predicted"/>
<feature type="domain" description="Pyrroloquinoline quinone-dependent pyranose dehydrogenase beta-propeller" evidence="1">
    <location>
        <begin position="318"/>
        <end position="427"/>
    </location>
</feature>
<dbReference type="Gene3D" id="2.120.10.30">
    <property type="entry name" value="TolB, C-terminal domain"/>
    <property type="match status" value="1"/>
</dbReference>
<accession>A0ABU0ZXW7</accession>
<dbReference type="Proteomes" id="UP001230915">
    <property type="component" value="Unassembled WGS sequence"/>
</dbReference>
<sequence>MKTKFLFSSLIMAALFTYSCKNNTKISDDKKEEIAQDSTATTVKTAIGELTLEAPFATEAVAKVSKNVGWQEGETPTAPQGFTVTRFAEDLEHPRWIYIGPNGDTFVAESDGAKTSANKIILFRDTNNDGSPDEKHVFKEGLNQPFGMLIYDGHFYVANVDGVVKFPYQEGANQLKGEGETIIELPAGGYNHHWTRNLITNKEKSKFYITVGSSSNVGEYGMEKEQRRARIIEINPDGSGEKTYASGIRNPIGIDWNPVTGDLWAAVNERDNLGDNLVPDYATSVKGGGFYGWPYAYYGQIRDPRWEEDPHPEMVEKTIVPDVPLGAHTASIGFTFYRGESFPSNYKNGAFVGQHGSWNRSVLSGYKVVFIPFDASGKPQKPQDFLTGFIANEEASEVRGRPVGVTQTQQGDLLVVDDDSGIIWRVSADK</sequence>
<reference evidence="2 3" key="1">
    <citation type="submission" date="2023-08" db="EMBL/GenBank/DDBJ databases">
        <title>Mesonia sp. MT50, isolated from deep-sea sediment of the Mariana Trench.</title>
        <authorList>
            <person name="Fu H."/>
        </authorList>
    </citation>
    <scope>NUCLEOTIDE SEQUENCE [LARGE SCALE GENOMIC DNA]</scope>
    <source>
        <strain evidence="2 3">MT50</strain>
    </source>
</reference>
<dbReference type="PROSITE" id="PS51257">
    <property type="entry name" value="PROKAR_LIPOPROTEIN"/>
    <property type="match status" value="1"/>
</dbReference>
<evidence type="ECO:0000259" key="1">
    <source>
        <dbReference type="Pfam" id="PF22807"/>
    </source>
</evidence>
<comment type="caution">
    <text evidence="2">The sequence shown here is derived from an EMBL/GenBank/DDBJ whole genome shotgun (WGS) entry which is preliminary data.</text>
</comment>
<evidence type="ECO:0000313" key="2">
    <source>
        <dbReference type="EMBL" id="MDQ7916309.1"/>
    </source>
</evidence>
<dbReference type="Pfam" id="PF22807">
    <property type="entry name" value="TrAA12"/>
    <property type="match status" value="2"/>
</dbReference>